<name>A0A803QLC3_CANSA</name>
<dbReference type="AlphaFoldDB" id="A0A803QLC3"/>
<keyword evidence="3" id="KW-1185">Reference proteome</keyword>
<evidence type="ECO:0000256" key="1">
    <source>
        <dbReference type="SAM" id="MobiDB-lite"/>
    </source>
</evidence>
<reference evidence="2" key="1">
    <citation type="submission" date="2021-03" db="UniProtKB">
        <authorList>
            <consortium name="EnsemblPlants"/>
        </authorList>
    </citation>
    <scope>IDENTIFICATION</scope>
</reference>
<feature type="region of interest" description="Disordered" evidence="1">
    <location>
        <begin position="24"/>
        <end position="47"/>
    </location>
</feature>
<evidence type="ECO:0000313" key="3">
    <source>
        <dbReference type="Proteomes" id="UP000596661"/>
    </source>
</evidence>
<dbReference type="Gramene" id="evm.model.10.1925">
    <property type="protein sequence ID" value="cds.evm.model.10.1925"/>
    <property type="gene ID" value="evm.TU.10.1925"/>
</dbReference>
<sequence>MLSVVEKEGGSVLLLPAATGDGGLGSKGGSSYVSRRPSHPVKGTAHAAEGLGKTHRAVWFPKRRPNDAVRTVAISGYGEERNNLCVRKESASLPVLPSNSQDCVLYEGHLNSLTVREKEVEGGPGVIGPCGNFNKKAGLEEGDNGPSLLTKNNFGNDDNGLKVISSNIPTGGPSLKGIYVESNVNQVLVGPVSLGIGSNSNGPTLQAREQVGRVEANCDTNIQWGALEGLKH</sequence>
<protein>
    <submittedName>
        <fullName evidence="2">Uncharacterized protein</fullName>
    </submittedName>
</protein>
<dbReference type="EMBL" id="UZAU01000821">
    <property type="status" value="NOT_ANNOTATED_CDS"/>
    <property type="molecule type" value="Genomic_DNA"/>
</dbReference>
<dbReference type="EnsemblPlants" id="evm.model.10.1925">
    <property type="protein sequence ID" value="cds.evm.model.10.1925"/>
    <property type="gene ID" value="evm.TU.10.1925"/>
</dbReference>
<proteinExistence type="predicted"/>
<evidence type="ECO:0000313" key="2">
    <source>
        <dbReference type="EnsemblPlants" id="cds.evm.model.10.1925"/>
    </source>
</evidence>
<dbReference type="Proteomes" id="UP000596661">
    <property type="component" value="Unassembled WGS sequence"/>
</dbReference>
<accession>A0A803QLC3</accession>
<organism evidence="2 3">
    <name type="scientific">Cannabis sativa</name>
    <name type="common">Hemp</name>
    <name type="synonym">Marijuana</name>
    <dbReference type="NCBI Taxonomy" id="3483"/>
    <lineage>
        <taxon>Eukaryota</taxon>
        <taxon>Viridiplantae</taxon>
        <taxon>Streptophyta</taxon>
        <taxon>Embryophyta</taxon>
        <taxon>Tracheophyta</taxon>
        <taxon>Spermatophyta</taxon>
        <taxon>Magnoliopsida</taxon>
        <taxon>eudicotyledons</taxon>
        <taxon>Gunneridae</taxon>
        <taxon>Pentapetalae</taxon>
        <taxon>rosids</taxon>
        <taxon>fabids</taxon>
        <taxon>Rosales</taxon>
        <taxon>Cannabaceae</taxon>
        <taxon>Cannabis</taxon>
    </lineage>
</organism>